<dbReference type="EMBL" id="JBHSLW010000008">
    <property type="protein sequence ID" value="MFC5419121.1"/>
    <property type="molecule type" value="Genomic_DNA"/>
</dbReference>
<evidence type="ECO:0000259" key="2">
    <source>
        <dbReference type="Pfam" id="PF07811"/>
    </source>
</evidence>
<proteinExistence type="predicted"/>
<keyword evidence="1" id="KW-0472">Membrane</keyword>
<keyword evidence="4" id="KW-1185">Reference proteome</keyword>
<name>A0ABW0IPS5_9HYPH</name>
<reference evidence="4" key="1">
    <citation type="journal article" date="2019" name="Int. J. Syst. Evol. Microbiol.">
        <title>The Global Catalogue of Microorganisms (GCM) 10K type strain sequencing project: providing services to taxonomists for standard genome sequencing and annotation.</title>
        <authorList>
            <consortium name="The Broad Institute Genomics Platform"/>
            <consortium name="The Broad Institute Genome Sequencing Center for Infectious Disease"/>
            <person name="Wu L."/>
            <person name="Ma J."/>
        </authorList>
    </citation>
    <scope>NUCLEOTIDE SEQUENCE [LARGE SCALE GENOMIC DNA]</scope>
    <source>
        <strain evidence="4">NCAIM B.01391</strain>
    </source>
</reference>
<evidence type="ECO:0000313" key="4">
    <source>
        <dbReference type="Proteomes" id="UP001596053"/>
    </source>
</evidence>
<feature type="domain" description="TadE-like" evidence="2">
    <location>
        <begin position="51"/>
        <end position="75"/>
    </location>
</feature>
<accession>A0ABW0IPS5</accession>
<gene>
    <name evidence="3" type="ORF">ACFPOB_06030</name>
</gene>
<keyword evidence="1" id="KW-1133">Transmembrane helix</keyword>
<evidence type="ECO:0000256" key="1">
    <source>
        <dbReference type="SAM" id="Phobius"/>
    </source>
</evidence>
<dbReference type="InterPro" id="IPR012495">
    <property type="entry name" value="TadE-like_dom"/>
</dbReference>
<organism evidence="3 4">
    <name type="scientific">Bosea eneae</name>
    <dbReference type="NCBI Taxonomy" id="151454"/>
    <lineage>
        <taxon>Bacteria</taxon>
        <taxon>Pseudomonadati</taxon>
        <taxon>Pseudomonadota</taxon>
        <taxon>Alphaproteobacteria</taxon>
        <taxon>Hyphomicrobiales</taxon>
        <taxon>Boseaceae</taxon>
        <taxon>Bosea</taxon>
    </lineage>
</organism>
<dbReference type="RefSeq" id="WP_377796699.1">
    <property type="nucleotide sequence ID" value="NZ_JBHSLW010000008.1"/>
</dbReference>
<protein>
    <submittedName>
        <fullName evidence="3">TadE/TadG family type IV pilus assembly protein</fullName>
    </submittedName>
</protein>
<sequence length="209" mass="22522">MSAHRRKRAGIGTMKLGRPGWSDALLGRFLARRRAPGCGTVSAALLRDQRGVAAVEFGLIAIIMFVMMAGAVDLSQRVIFQRDLKRFTTSAALAMANCPDGGGDCITKAITAINTRMALLLPGVATTELRLGSFSLVNNKIAWGPGLTNVFQGTEEAQAKAMLEREGDTGVLVSVKATHDPIFPSFASQWGLVSKQFSESKMQLGYRKY</sequence>
<dbReference type="Proteomes" id="UP001596053">
    <property type="component" value="Unassembled WGS sequence"/>
</dbReference>
<dbReference type="Pfam" id="PF07811">
    <property type="entry name" value="TadE"/>
    <property type="match status" value="1"/>
</dbReference>
<comment type="caution">
    <text evidence="3">The sequence shown here is derived from an EMBL/GenBank/DDBJ whole genome shotgun (WGS) entry which is preliminary data.</text>
</comment>
<feature type="transmembrane region" description="Helical" evidence="1">
    <location>
        <begin position="52"/>
        <end position="72"/>
    </location>
</feature>
<keyword evidence="1" id="KW-0812">Transmembrane</keyword>
<evidence type="ECO:0000313" key="3">
    <source>
        <dbReference type="EMBL" id="MFC5419121.1"/>
    </source>
</evidence>